<evidence type="ECO:0000256" key="1">
    <source>
        <dbReference type="ARBA" id="ARBA00023015"/>
    </source>
</evidence>
<dbReference type="PROSITE" id="PS00041">
    <property type="entry name" value="HTH_ARAC_FAMILY_1"/>
    <property type="match status" value="1"/>
</dbReference>
<dbReference type="SUPFAM" id="SSF51215">
    <property type="entry name" value="Regulatory protein AraC"/>
    <property type="match status" value="1"/>
</dbReference>
<dbReference type="InterPro" id="IPR018062">
    <property type="entry name" value="HTH_AraC-typ_CS"/>
</dbReference>
<dbReference type="PANTHER" id="PTHR43280:SF28">
    <property type="entry name" value="HTH-TYPE TRANSCRIPTIONAL ACTIVATOR RHAS"/>
    <property type="match status" value="1"/>
</dbReference>
<dbReference type="InterPro" id="IPR003313">
    <property type="entry name" value="AraC-bd"/>
</dbReference>
<evidence type="ECO:0000313" key="5">
    <source>
        <dbReference type="EMBL" id="MFC0396593.1"/>
    </source>
</evidence>
<dbReference type="InterPro" id="IPR018060">
    <property type="entry name" value="HTH_AraC"/>
</dbReference>
<gene>
    <name evidence="5" type="ORF">ACFFJ8_35255</name>
</gene>
<evidence type="ECO:0000256" key="2">
    <source>
        <dbReference type="ARBA" id="ARBA00023125"/>
    </source>
</evidence>
<proteinExistence type="predicted"/>
<dbReference type="EMBL" id="JBHLVF010000061">
    <property type="protein sequence ID" value="MFC0396593.1"/>
    <property type="molecule type" value="Genomic_DNA"/>
</dbReference>
<dbReference type="InterPro" id="IPR009057">
    <property type="entry name" value="Homeodomain-like_sf"/>
</dbReference>
<protein>
    <submittedName>
        <fullName evidence="5">Helix-turn-helix domain-containing protein</fullName>
    </submittedName>
</protein>
<dbReference type="RefSeq" id="WP_204818566.1">
    <property type="nucleotide sequence ID" value="NZ_JANHOF010000005.1"/>
</dbReference>
<dbReference type="PANTHER" id="PTHR43280">
    <property type="entry name" value="ARAC-FAMILY TRANSCRIPTIONAL REGULATOR"/>
    <property type="match status" value="1"/>
</dbReference>
<dbReference type="Pfam" id="PF02311">
    <property type="entry name" value="AraC_binding"/>
    <property type="match status" value="1"/>
</dbReference>
<accession>A0ABV6JL07</accession>
<evidence type="ECO:0000259" key="4">
    <source>
        <dbReference type="PROSITE" id="PS01124"/>
    </source>
</evidence>
<evidence type="ECO:0000256" key="3">
    <source>
        <dbReference type="ARBA" id="ARBA00023163"/>
    </source>
</evidence>
<feature type="domain" description="HTH araC/xylS-type" evidence="4">
    <location>
        <begin position="187"/>
        <end position="285"/>
    </location>
</feature>
<keyword evidence="6" id="KW-1185">Reference proteome</keyword>
<dbReference type="Gene3D" id="1.10.10.60">
    <property type="entry name" value="Homeodomain-like"/>
    <property type="match status" value="2"/>
</dbReference>
<organism evidence="5 6">
    <name type="scientific">Paenibacillus mendelii</name>
    <dbReference type="NCBI Taxonomy" id="206163"/>
    <lineage>
        <taxon>Bacteria</taxon>
        <taxon>Bacillati</taxon>
        <taxon>Bacillota</taxon>
        <taxon>Bacilli</taxon>
        <taxon>Bacillales</taxon>
        <taxon>Paenibacillaceae</taxon>
        <taxon>Paenibacillus</taxon>
    </lineage>
</organism>
<evidence type="ECO:0000313" key="6">
    <source>
        <dbReference type="Proteomes" id="UP001589818"/>
    </source>
</evidence>
<dbReference type="Proteomes" id="UP001589818">
    <property type="component" value="Unassembled WGS sequence"/>
</dbReference>
<dbReference type="Pfam" id="PF12833">
    <property type="entry name" value="HTH_18"/>
    <property type="match status" value="1"/>
</dbReference>
<dbReference type="SUPFAM" id="SSF46689">
    <property type="entry name" value="Homeodomain-like"/>
    <property type="match status" value="2"/>
</dbReference>
<sequence length="296" mass="34097">MEGSPALRFQCSPFPTYISSGKVNYGPIDMHPERVFSTFVAMFIEEGALYFTEGESAYTLTAGQWFIQTPGIRHYGHRASGVKTVFRYVHFLPQAAWRIETDPLLPEQSPRVKQLDSGEGVRSPQFEIALPMRGVYPQPDWQELFEQLHEEQVPGRGALHKQMCFLELLERMVWLDSERKDPSDPIKAVIAYMQRHYAEPLSVAELGGRFHFSPDYLTRRIKQATGMTPSALMLQYRMNKAKHLLVHTNTTVQQISRDSGYNDIAVFSRLFKKHAGQSPTYYRREQWGRSGEKDMD</sequence>
<keyword evidence="2" id="KW-0238">DNA-binding</keyword>
<dbReference type="SMART" id="SM00342">
    <property type="entry name" value="HTH_ARAC"/>
    <property type="match status" value="1"/>
</dbReference>
<reference evidence="5 6" key="1">
    <citation type="submission" date="2024-09" db="EMBL/GenBank/DDBJ databases">
        <authorList>
            <person name="Sun Q."/>
            <person name="Mori K."/>
        </authorList>
    </citation>
    <scope>NUCLEOTIDE SEQUENCE [LARGE SCALE GENOMIC DNA]</scope>
    <source>
        <strain evidence="5 6">CCM 4839</strain>
    </source>
</reference>
<keyword evidence="3" id="KW-0804">Transcription</keyword>
<dbReference type="InterPro" id="IPR037923">
    <property type="entry name" value="HTH-like"/>
</dbReference>
<keyword evidence="1" id="KW-0805">Transcription regulation</keyword>
<dbReference type="PROSITE" id="PS01124">
    <property type="entry name" value="HTH_ARAC_FAMILY_2"/>
    <property type="match status" value="1"/>
</dbReference>
<comment type="caution">
    <text evidence="5">The sequence shown here is derived from an EMBL/GenBank/DDBJ whole genome shotgun (WGS) entry which is preliminary data.</text>
</comment>
<name>A0ABV6JL07_9BACL</name>